<dbReference type="Gene3D" id="2.30.42.10">
    <property type="match status" value="1"/>
</dbReference>
<dbReference type="OrthoDB" id="5379939at2"/>
<dbReference type="RefSeq" id="WP_090145763.1">
    <property type="nucleotide sequence ID" value="NZ_FNAN01000001.1"/>
</dbReference>
<dbReference type="Proteomes" id="UP000198748">
    <property type="component" value="Unassembled WGS sequence"/>
</dbReference>
<dbReference type="GO" id="GO:0007165">
    <property type="term" value="P:signal transduction"/>
    <property type="evidence" value="ECO:0007669"/>
    <property type="project" value="TreeGrafter"/>
</dbReference>
<dbReference type="PANTHER" id="PTHR32060">
    <property type="entry name" value="TAIL-SPECIFIC PROTEASE"/>
    <property type="match status" value="1"/>
</dbReference>
<reference evidence="4" key="1">
    <citation type="submission" date="2016-10" db="EMBL/GenBank/DDBJ databases">
        <authorList>
            <person name="Varghese N."/>
            <person name="Submissions S."/>
        </authorList>
    </citation>
    <scope>NUCLEOTIDE SEQUENCE [LARGE SCALE GENOMIC DNA]</scope>
    <source>
        <strain evidence="4">DSM 25329</strain>
    </source>
</reference>
<feature type="domain" description="Tail specific protease" evidence="2">
    <location>
        <begin position="505"/>
        <end position="715"/>
    </location>
</feature>
<dbReference type="Gene3D" id="2.60.120.260">
    <property type="entry name" value="Galactose-binding domain-like"/>
    <property type="match status" value="1"/>
</dbReference>
<keyword evidence="1" id="KW-0732">Signal</keyword>
<protein>
    <submittedName>
        <fullName evidence="3">Peptidase family S41</fullName>
    </submittedName>
</protein>
<dbReference type="InterPro" id="IPR029045">
    <property type="entry name" value="ClpP/crotonase-like_dom_sf"/>
</dbReference>
<dbReference type="AlphaFoldDB" id="A0A1G6V827"/>
<dbReference type="GO" id="GO:0004175">
    <property type="term" value="F:endopeptidase activity"/>
    <property type="evidence" value="ECO:0007669"/>
    <property type="project" value="TreeGrafter"/>
</dbReference>
<sequence length="739" mass="82121">MRYILTLLLLGLYGTISLAQQASSTDFNFEKTPFTEKMPSPWMEWGKGYMLTTDTTEKYQGKASVRIQSPTSMDNIQFGCAAYMIPVSYSGQEIELRGYMKFKDVEKGWAGLMLRIDGKPGILNMSNMQSENLHGTADWKQYTIKFTYPSRAEKVYIGALLVGSGTVWIDQFELLIDGKPFAEAPQRKIPTAELDTEFDNGSKLALGPGYPLSKEQTENLAKLGRIWGFLKYHHPAVAGGNFNMDYELFRVAAPYIAAKTDAERQQALTHWLAKLGPVKALTAQTIPADAALKPDFSWINASDKALSAKLDSIRQAERKGELYYVAANPGASNPDFKNENAYQGMAYPDAGFRLLSLFRYWNMIEYFFPYKPLIREDWYTVLKEFVPKFVMAADETEYKLAALALIARVKDSHANLYGNHAALDKRFGKNFAPVELSFVEGKPVVVNYYNAQLGEQTGLKPGDVIETINGRNIKQIINDQKPYTPASNAVIQLKTLAPNLLRSNDSTLAITYKRAGKVQKANIALYPRTKVNIYANFNKKDTCFKMIGSDVAYIFPGKFKNAYLPAITPELMKSKGVIVDMRCYPSDFMVFSFGQLLLPEPKPFVKFTNARFQTPGLFVWLPELKVGKTNPSPYKGKVIVIVNENSMSQSEYTTMAFSAASNVTVIGSTTAGADGNVSPIALPGGLHTGISGIGIYYPDGRETQQIGIVPQVKVEPTIRGVADGRDEPLEKALELINGK</sequence>
<dbReference type="GO" id="GO:0006508">
    <property type="term" value="P:proteolysis"/>
    <property type="evidence" value="ECO:0007669"/>
    <property type="project" value="InterPro"/>
</dbReference>
<feature type="chain" id="PRO_5011460643" evidence="1">
    <location>
        <begin position="20"/>
        <end position="739"/>
    </location>
</feature>
<dbReference type="SMART" id="SM00245">
    <property type="entry name" value="TSPc"/>
    <property type="match status" value="1"/>
</dbReference>
<evidence type="ECO:0000256" key="1">
    <source>
        <dbReference type="SAM" id="SignalP"/>
    </source>
</evidence>
<evidence type="ECO:0000313" key="4">
    <source>
        <dbReference type="Proteomes" id="UP000198748"/>
    </source>
</evidence>
<keyword evidence="4" id="KW-1185">Reference proteome</keyword>
<feature type="signal peptide" evidence="1">
    <location>
        <begin position="1"/>
        <end position="19"/>
    </location>
</feature>
<name>A0A1G6V827_9BACT</name>
<dbReference type="PANTHER" id="PTHR32060:SF30">
    <property type="entry name" value="CARBOXY-TERMINAL PROCESSING PROTEASE CTPA"/>
    <property type="match status" value="1"/>
</dbReference>
<evidence type="ECO:0000313" key="3">
    <source>
        <dbReference type="EMBL" id="SDD49819.1"/>
    </source>
</evidence>
<dbReference type="GO" id="GO:0008236">
    <property type="term" value="F:serine-type peptidase activity"/>
    <property type="evidence" value="ECO:0007669"/>
    <property type="project" value="InterPro"/>
</dbReference>
<dbReference type="InterPro" id="IPR036034">
    <property type="entry name" value="PDZ_sf"/>
</dbReference>
<organism evidence="3 4">
    <name type="scientific">Dyadobacter soli</name>
    <dbReference type="NCBI Taxonomy" id="659014"/>
    <lineage>
        <taxon>Bacteria</taxon>
        <taxon>Pseudomonadati</taxon>
        <taxon>Bacteroidota</taxon>
        <taxon>Cytophagia</taxon>
        <taxon>Cytophagales</taxon>
        <taxon>Spirosomataceae</taxon>
        <taxon>Dyadobacter</taxon>
    </lineage>
</organism>
<dbReference type="GO" id="GO:0030288">
    <property type="term" value="C:outer membrane-bounded periplasmic space"/>
    <property type="evidence" value="ECO:0007669"/>
    <property type="project" value="TreeGrafter"/>
</dbReference>
<dbReference type="STRING" id="659014.SAMN04487996_101169"/>
<dbReference type="EMBL" id="FNAN01000001">
    <property type="protein sequence ID" value="SDD49819.1"/>
    <property type="molecule type" value="Genomic_DNA"/>
</dbReference>
<dbReference type="Pfam" id="PF03572">
    <property type="entry name" value="Peptidase_S41"/>
    <property type="match status" value="1"/>
</dbReference>
<evidence type="ECO:0000259" key="2">
    <source>
        <dbReference type="SMART" id="SM00245"/>
    </source>
</evidence>
<dbReference type="InterPro" id="IPR005151">
    <property type="entry name" value="Tail-specific_protease"/>
</dbReference>
<dbReference type="CDD" id="cd07562">
    <property type="entry name" value="Peptidase_S41_TRI"/>
    <property type="match status" value="1"/>
</dbReference>
<accession>A0A1G6V827</accession>
<proteinExistence type="predicted"/>
<dbReference type="SUPFAM" id="SSF52096">
    <property type="entry name" value="ClpP/crotonase"/>
    <property type="match status" value="1"/>
</dbReference>
<dbReference type="SUPFAM" id="SSF50156">
    <property type="entry name" value="PDZ domain-like"/>
    <property type="match status" value="1"/>
</dbReference>
<gene>
    <name evidence="3" type="ORF">SAMN04487996_101169</name>
</gene>
<dbReference type="Gene3D" id="3.90.226.10">
    <property type="entry name" value="2-enoyl-CoA Hydratase, Chain A, domain 1"/>
    <property type="match status" value="1"/>
</dbReference>